<dbReference type="EMBL" id="BTCM01000004">
    <property type="protein sequence ID" value="GMK57838.1"/>
    <property type="molecule type" value="Genomic_DNA"/>
</dbReference>
<accession>A0AAD3TVU1</accession>
<evidence type="ECO:0000313" key="3">
    <source>
        <dbReference type="EMBL" id="GMK57838.1"/>
    </source>
</evidence>
<proteinExistence type="predicted"/>
<protein>
    <recommendedName>
        <fullName evidence="2">F-box domain-containing protein</fullName>
    </recommendedName>
</protein>
<sequence length="377" mass="41229">MEMTNHDPTPRRGLTRLDTLPLDVLEVILAFLSRDELATVLRVSARFLETAYPILYRHLVLGVHLPTFQAGVRGLNPLEHIHSLHVDQHDPSECTAALFSSDSSSPAGTPISDGTASSGIPLLSLPATAHPNIRQTCPLTHLRPSTLVIRAAPLLYVRVTYSFHSLCVPRAIIAFTPDSAVVGSNFKYEVAPDGPNGFLRRIPNAEEVVWVFAAKRWRPSPRPRNTAANDPHLAHLQSGKGGEGGAEGDEKEKEERAYLARTWVGRLFSAQVLEAVKRRCPALGRLTIVNLEALDPVAVVQNGPGDVGRVVRDWIGRVVRRMDGWSLDGPGCTVGGEDGEVVVRCLTLGEFEDEEQVRGSADGGVRREEVETWFEGE</sequence>
<dbReference type="AlphaFoldDB" id="A0AAD3TVU1"/>
<dbReference type="Proteomes" id="UP001222932">
    <property type="component" value="Unassembled WGS sequence"/>
</dbReference>
<evidence type="ECO:0000259" key="2">
    <source>
        <dbReference type="PROSITE" id="PS50181"/>
    </source>
</evidence>
<feature type="region of interest" description="Disordered" evidence="1">
    <location>
        <begin position="221"/>
        <end position="252"/>
    </location>
</feature>
<reference evidence="3" key="1">
    <citation type="journal article" date="2023" name="BMC Genomics">
        <title>Chromosome-level genome assemblies of Cutaneotrichosporon spp. (Trichosporonales, Basidiomycota) reveal imbalanced evolution between nucleotide sequences and chromosome synteny.</title>
        <authorList>
            <person name="Kobayashi Y."/>
            <person name="Kayamori A."/>
            <person name="Aoki K."/>
            <person name="Shiwa Y."/>
            <person name="Matsutani M."/>
            <person name="Fujita N."/>
            <person name="Sugita T."/>
            <person name="Iwasaki W."/>
            <person name="Tanaka N."/>
            <person name="Takashima M."/>
        </authorList>
    </citation>
    <scope>NUCLEOTIDE SEQUENCE</scope>
    <source>
        <strain evidence="3">HIS016</strain>
    </source>
</reference>
<dbReference type="InterPro" id="IPR036047">
    <property type="entry name" value="F-box-like_dom_sf"/>
</dbReference>
<organism evidence="3 4">
    <name type="scientific">Cutaneotrichosporon spelunceum</name>
    <dbReference type="NCBI Taxonomy" id="1672016"/>
    <lineage>
        <taxon>Eukaryota</taxon>
        <taxon>Fungi</taxon>
        <taxon>Dikarya</taxon>
        <taxon>Basidiomycota</taxon>
        <taxon>Agaricomycotina</taxon>
        <taxon>Tremellomycetes</taxon>
        <taxon>Trichosporonales</taxon>
        <taxon>Trichosporonaceae</taxon>
        <taxon>Cutaneotrichosporon</taxon>
    </lineage>
</organism>
<keyword evidence="4" id="KW-1185">Reference proteome</keyword>
<reference evidence="3" key="2">
    <citation type="submission" date="2023-06" db="EMBL/GenBank/DDBJ databases">
        <authorList>
            <person name="Kobayashi Y."/>
            <person name="Kayamori A."/>
            <person name="Aoki K."/>
            <person name="Shiwa Y."/>
            <person name="Fujita N."/>
            <person name="Sugita T."/>
            <person name="Iwasaki W."/>
            <person name="Tanaka N."/>
            <person name="Takashima M."/>
        </authorList>
    </citation>
    <scope>NUCLEOTIDE SEQUENCE</scope>
    <source>
        <strain evidence="3">HIS016</strain>
    </source>
</reference>
<feature type="domain" description="F-box" evidence="2">
    <location>
        <begin position="14"/>
        <end position="59"/>
    </location>
</feature>
<dbReference type="InterPro" id="IPR001810">
    <property type="entry name" value="F-box_dom"/>
</dbReference>
<evidence type="ECO:0000313" key="4">
    <source>
        <dbReference type="Proteomes" id="UP001222932"/>
    </source>
</evidence>
<gene>
    <name evidence="3" type="ORF">CspeluHIS016_0406720</name>
</gene>
<dbReference type="PROSITE" id="PS50181">
    <property type="entry name" value="FBOX"/>
    <property type="match status" value="1"/>
</dbReference>
<name>A0AAD3TVU1_9TREE</name>
<evidence type="ECO:0000256" key="1">
    <source>
        <dbReference type="SAM" id="MobiDB-lite"/>
    </source>
</evidence>
<dbReference type="SUPFAM" id="SSF81383">
    <property type="entry name" value="F-box domain"/>
    <property type="match status" value="1"/>
</dbReference>
<comment type="caution">
    <text evidence="3">The sequence shown here is derived from an EMBL/GenBank/DDBJ whole genome shotgun (WGS) entry which is preliminary data.</text>
</comment>